<dbReference type="SUPFAM" id="SSF56176">
    <property type="entry name" value="FAD-binding/transporter-associated domain-like"/>
    <property type="match status" value="1"/>
</dbReference>
<dbReference type="InterPro" id="IPR016166">
    <property type="entry name" value="FAD-bd_PCMH"/>
</dbReference>
<evidence type="ECO:0000313" key="2">
    <source>
        <dbReference type="EMBL" id="TLU71935.1"/>
    </source>
</evidence>
<evidence type="ECO:0000313" key="3">
    <source>
        <dbReference type="Proteomes" id="UP000305654"/>
    </source>
</evidence>
<name>A0A5R9J2S7_9PROT</name>
<dbReference type="Pfam" id="PF00941">
    <property type="entry name" value="FAD_binding_5"/>
    <property type="match status" value="1"/>
</dbReference>
<accession>A0A5R9J2S7</accession>
<dbReference type="Proteomes" id="UP000305654">
    <property type="component" value="Unassembled WGS sequence"/>
</dbReference>
<dbReference type="InterPro" id="IPR036318">
    <property type="entry name" value="FAD-bd_PCMH-like_sf"/>
</dbReference>
<dbReference type="PROSITE" id="PS51387">
    <property type="entry name" value="FAD_PCMH"/>
    <property type="match status" value="1"/>
</dbReference>
<comment type="caution">
    <text evidence="2">The sequence shown here is derived from an EMBL/GenBank/DDBJ whole genome shotgun (WGS) entry which is preliminary data.</text>
</comment>
<dbReference type="OrthoDB" id="7840711at2"/>
<dbReference type="GO" id="GO:0071949">
    <property type="term" value="F:FAD binding"/>
    <property type="evidence" value="ECO:0007669"/>
    <property type="project" value="InterPro"/>
</dbReference>
<dbReference type="InterPro" id="IPR002346">
    <property type="entry name" value="Mopterin_DH_FAD-bd"/>
</dbReference>
<dbReference type="EMBL" id="VCDI01000005">
    <property type="protein sequence ID" value="TLU71935.1"/>
    <property type="molecule type" value="Genomic_DNA"/>
</dbReference>
<proteinExistence type="predicted"/>
<organism evidence="2 3">
    <name type="scientific">Lichenicoccus roseus</name>
    <dbReference type="NCBI Taxonomy" id="2683649"/>
    <lineage>
        <taxon>Bacteria</taxon>
        <taxon>Pseudomonadati</taxon>
        <taxon>Pseudomonadota</taxon>
        <taxon>Alphaproteobacteria</taxon>
        <taxon>Acetobacterales</taxon>
        <taxon>Acetobacteraceae</taxon>
        <taxon>Lichenicoccus</taxon>
    </lineage>
</organism>
<dbReference type="PANTHER" id="PTHR42659:SF9">
    <property type="entry name" value="XANTHINE DEHYDROGENASE FAD-BINDING SUBUNIT XDHB-RELATED"/>
    <property type="match status" value="1"/>
</dbReference>
<reference evidence="2 3" key="1">
    <citation type="submission" date="2019-05" db="EMBL/GenBank/DDBJ databases">
        <authorList>
            <person name="Pankratov T."/>
            <person name="Grouzdev D."/>
        </authorList>
    </citation>
    <scope>NUCLEOTIDE SEQUENCE [LARGE SCALE GENOMIC DNA]</scope>
    <source>
        <strain evidence="2 3">KEBCLARHB70R</strain>
    </source>
</reference>
<sequence length="271" mass="28969">MDLHFVETLVRPDRRAALPEPLPGDAFVGGGSWLFSEPQTRLRRLIDLASFGWTPIEPRPEGLEIAATCRLAELAAFEPVAGWPAASLFRPSCDALWGSFKIHNVATVGGNLCLGLPAAPMAALATALQGVFLVWQPDGGDRLLAAIDFLTGPGETALRPGEILRSVTLPATALRRRAAIRQASLTSHGRSAALLIGTSDPGGAMSLTVTAAVRRPLRLDFRSPPDAAGLQAALSQRLNPAVLFDDLHGSADWKRHMTLRLAEDIRRELAA</sequence>
<evidence type="ECO:0000259" key="1">
    <source>
        <dbReference type="PROSITE" id="PS51387"/>
    </source>
</evidence>
<protein>
    <submittedName>
        <fullName evidence="2">FAD-binding molybdopterin dehydrogenase</fullName>
    </submittedName>
</protein>
<dbReference type="Gene3D" id="3.30.465.10">
    <property type="match status" value="1"/>
</dbReference>
<dbReference type="PANTHER" id="PTHR42659">
    <property type="entry name" value="XANTHINE DEHYDROGENASE SUBUNIT C-RELATED"/>
    <property type="match status" value="1"/>
</dbReference>
<feature type="domain" description="FAD-binding PCMH-type" evidence="1">
    <location>
        <begin position="1"/>
        <end position="174"/>
    </location>
</feature>
<dbReference type="AlphaFoldDB" id="A0A5R9J2S7"/>
<dbReference type="InterPro" id="IPR051312">
    <property type="entry name" value="Diverse_Substr_Oxidored"/>
</dbReference>
<gene>
    <name evidence="2" type="ORF">FE263_15465</name>
</gene>
<dbReference type="GO" id="GO:0016491">
    <property type="term" value="F:oxidoreductase activity"/>
    <property type="evidence" value="ECO:0007669"/>
    <property type="project" value="InterPro"/>
</dbReference>
<dbReference type="InterPro" id="IPR016169">
    <property type="entry name" value="FAD-bd_PCMH_sub2"/>
</dbReference>
<keyword evidence="3" id="KW-1185">Reference proteome</keyword>